<feature type="compositionally biased region" description="Basic and acidic residues" evidence="1">
    <location>
        <begin position="1"/>
        <end position="13"/>
    </location>
</feature>
<dbReference type="HOGENOM" id="CLU_157387_0_0_1"/>
<dbReference type="Proteomes" id="UP000027920">
    <property type="component" value="Unassembled WGS sequence"/>
</dbReference>
<dbReference type="VEuPathDB" id="FungiDB:A1O9_09428"/>
<protein>
    <submittedName>
        <fullName evidence="2">Uncharacterized protein</fullName>
    </submittedName>
</protein>
<sequence length="107" mass="12443">IHHHEKSPQERAKRASSVSNKHSTENLSGLSELNVPSPIQNGDETGWHRRHTLEENIEAMSRGEDPDDEEDQEDGLRRNHTFQENIQLAWGLSQDLRRRSQELRRIS</sequence>
<dbReference type="RefSeq" id="XP_013256852.1">
    <property type="nucleotide sequence ID" value="XM_013401398.1"/>
</dbReference>
<dbReference type="EMBL" id="AMGV01000010">
    <property type="protein sequence ID" value="KEF54262.1"/>
    <property type="molecule type" value="Genomic_DNA"/>
</dbReference>
<dbReference type="GeneID" id="25284337"/>
<feature type="region of interest" description="Disordered" evidence="1">
    <location>
        <begin position="1"/>
        <end position="79"/>
    </location>
</feature>
<feature type="non-terminal residue" evidence="2">
    <location>
        <position position="1"/>
    </location>
</feature>
<dbReference type="OrthoDB" id="4138659at2759"/>
<keyword evidence="3" id="KW-1185">Reference proteome</keyword>
<feature type="compositionally biased region" description="Polar residues" evidence="1">
    <location>
        <begin position="16"/>
        <end position="31"/>
    </location>
</feature>
<feature type="non-terminal residue" evidence="2">
    <location>
        <position position="107"/>
    </location>
</feature>
<reference evidence="2 3" key="1">
    <citation type="submission" date="2013-03" db="EMBL/GenBank/DDBJ databases">
        <title>The Genome Sequence of Exophiala aquamarina CBS 119918.</title>
        <authorList>
            <consortium name="The Broad Institute Genomics Platform"/>
            <person name="Cuomo C."/>
            <person name="de Hoog S."/>
            <person name="Gorbushina A."/>
            <person name="Walker B."/>
            <person name="Young S.K."/>
            <person name="Zeng Q."/>
            <person name="Gargeya S."/>
            <person name="Fitzgerald M."/>
            <person name="Haas B."/>
            <person name="Abouelleil A."/>
            <person name="Allen A.W."/>
            <person name="Alvarado L."/>
            <person name="Arachchi H.M."/>
            <person name="Berlin A.M."/>
            <person name="Chapman S.B."/>
            <person name="Gainer-Dewar J."/>
            <person name="Goldberg J."/>
            <person name="Griggs A."/>
            <person name="Gujja S."/>
            <person name="Hansen M."/>
            <person name="Howarth C."/>
            <person name="Imamovic A."/>
            <person name="Ireland A."/>
            <person name="Larimer J."/>
            <person name="McCowan C."/>
            <person name="Murphy C."/>
            <person name="Pearson M."/>
            <person name="Poon T.W."/>
            <person name="Priest M."/>
            <person name="Roberts A."/>
            <person name="Saif S."/>
            <person name="Shea T."/>
            <person name="Sisk P."/>
            <person name="Sykes S."/>
            <person name="Wortman J."/>
            <person name="Nusbaum C."/>
            <person name="Birren B."/>
        </authorList>
    </citation>
    <scope>NUCLEOTIDE SEQUENCE [LARGE SCALE GENOMIC DNA]</scope>
    <source>
        <strain evidence="2 3">CBS 119918</strain>
    </source>
</reference>
<proteinExistence type="predicted"/>
<evidence type="ECO:0000313" key="2">
    <source>
        <dbReference type="EMBL" id="KEF54262.1"/>
    </source>
</evidence>
<evidence type="ECO:0000256" key="1">
    <source>
        <dbReference type="SAM" id="MobiDB-lite"/>
    </source>
</evidence>
<evidence type="ECO:0000313" key="3">
    <source>
        <dbReference type="Proteomes" id="UP000027920"/>
    </source>
</evidence>
<organism evidence="2 3">
    <name type="scientific">Exophiala aquamarina CBS 119918</name>
    <dbReference type="NCBI Taxonomy" id="1182545"/>
    <lineage>
        <taxon>Eukaryota</taxon>
        <taxon>Fungi</taxon>
        <taxon>Dikarya</taxon>
        <taxon>Ascomycota</taxon>
        <taxon>Pezizomycotina</taxon>
        <taxon>Eurotiomycetes</taxon>
        <taxon>Chaetothyriomycetidae</taxon>
        <taxon>Chaetothyriales</taxon>
        <taxon>Herpotrichiellaceae</taxon>
        <taxon>Exophiala</taxon>
    </lineage>
</organism>
<dbReference type="AlphaFoldDB" id="A0A072P3L4"/>
<comment type="caution">
    <text evidence="2">The sequence shown here is derived from an EMBL/GenBank/DDBJ whole genome shotgun (WGS) entry which is preliminary data.</text>
</comment>
<name>A0A072P3L4_9EURO</name>
<gene>
    <name evidence="2" type="ORF">A1O9_09428</name>
</gene>
<accession>A0A072P3L4</accession>